<evidence type="ECO:0000256" key="5">
    <source>
        <dbReference type="SAM" id="Phobius"/>
    </source>
</evidence>
<evidence type="ECO:0000256" key="1">
    <source>
        <dbReference type="ARBA" id="ARBA00006739"/>
    </source>
</evidence>
<feature type="transmembrane region" description="Helical" evidence="5">
    <location>
        <begin position="619"/>
        <end position="640"/>
    </location>
</feature>
<keyword evidence="8" id="KW-1185">Reference proteome</keyword>
<evidence type="ECO:0000256" key="3">
    <source>
        <dbReference type="ARBA" id="ARBA00022679"/>
    </source>
</evidence>
<feature type="region of interest" description="Disordered" evidence="4">
    <location>
        <begin position="16"/>
        <end position="62"/>
    </location>
</feature>
<dbReference type="InterPro" id="IPR029044">
    <property type="entry name" value="Nucleotide-diphossugar_trans"/>
</dbReference>
<reference evidence="7 8" key="1">
    <citation type="submission" date="2020-08" db="EMBL/GenBank/DDBJ databases">
        <title>Sequencing the genomes of 1000 actinobacteria strains.</title>
        <authorList>
            <person name="Klenk H.-P."/>
        </authorList>
    </citation>
    <scope>NUCLEOTIDE SEQUENCE [LARGE SCALE GENOMIC DNA]</scope>
    <source>
        <strain evidence="7 8">DSM 43768</strain>
    </source>
</reference>
<dbReference type="InterPro" id="IPR002509">
    <property type="entry name" value="NODB_dom"/>
</dbReference>
<dbReference type="GO" id="GO:0016810">
    <property type="term" value="F:hydrolase activity, acting on carbon-nitrogen (but not peptide) bonds"/>
    <property type="evidence" value="ECO:0007669"/>
    <property type="project" value="InterPro"/>
</dbReference>
<dbReference type="GO" id="GO:0005975">
    <property type="term" value="P:carbohydrate metabolic process"/>
    <property type="evidence" value="ECO:0007669"/>
    <property type="project" value="InterPro"/>
</dbReference>
<dbReference type="InterPro" id="IPR011330">
    <property type="entry name" value="Glyco_hydro/deAcase_b/a-brl"/>
</dbReference>
<keyword evidence="5" id="KW-0812">Transmembrane</keyword>
<keyword evidence="5" id="KW-0472">Membrane</keyword>
<dbReference type="RefSeq" id="WP_312904416.1">
    <property type="nucleotide sequence ID" value="NZ_JACHMI010000001.1"/>
</dbReference>
<evidence type="ECO:0000313" key="7">
    <source>
        <dbReference type="EMBL" id="MBB6557086.1"/>
    </source>
</evidence>
<gene>
    <name evidence="7" type="ORF">HD593_011881</name>
</gene>
<name>A0A7X0U6K0_9ACTN</name>
<dbReference type="Proteomes" id="UP000565579">
    <property type="component" value="Unassembled WGS sequence"/>
</dbReference>
<keyword evidence="5" id="KW-1133">Transmembrane helix</keyword>
<dbReference type="CDD" id="cd06423">
    <property type="entry name" value="CESA_like"/>
    <property type="match status" value="1"/>
</dbReference>
<evidence type="ECO:0000313" key="8">
    <source>
        <dbReference type="Proteomes" id="UP000565579"/>
    </source>
</evidence>
<organism evidence="7 8">
    <name type="scientific">Nonomuraea rubra</name>
    <dbReference type="NCBI Taxonomy" id="46180"/>
    <lineage>
        <taxon>Bacteria</taxon>
        <taxon>Bacillati</taxon>
        <taxon>Actinomycetota</taxon>
        <taxon>Actinomycetes</taxon>
        <taxon>Streptosporangiales</taxon>
        <taxon>Streptosporangiaceae</taxon>
        <taxon>Nonomuraea</taxon>
    </lineage>
</organism>
<feature type="transmembrane region" description="Helical" evidence="5">
    <location>
        <begin position="590"/>
        <end position="613"/>
    </location>
</feature>
<dbReference type="PROSITE" id="PS51677">
    <property type="entry name" value="NODB"/>
    <property type="match status" value="1"/>
</dbReference>
<comment type="similarity">
    <text evidence="1">Belongs to the glycosyltransferase 2 family.</text>
</comment>
<dbReference type="SUPFAM" id="SSF53448">
    <property type="entry name" value="Nucleotide-diphospho-sugar transferases"/>
    <property type="match status" value="1"/>
</dbReference>
<dbReference type="Pfam" id="PF01522">
    <property type="entry name" value="Polysacc_deac_1"/>
    <property type="match status" value="1"/>
</dbReference>
<evidence type="ECO:0000256" key="4">
    <source>
        <dbReference type="SAM" id="MobiDB-lite"/>
    </source>
</evidence>
<comment type="caution">
    <text evidence="7">The sequence shown here is derived from an EMBL/GenBank/DDBJ whole genome shotgun (WGS) entry which is preliminary data.</text>
</comment>
<keyword evidence="2" id="KW-0328">Glycosyltransferase</keyword>
<feature type="transmembrane region" description="Helical" evidence="5">
    <location>
        <begin position="295"/>
        <end position="316"/>
    </location>
</feature>
<dbReference type="AlphaFoldDB" id="A0A7X0U6K0"/>
<keyword evidence="3 7" id="KW-0808">Transferase</keyword>
<feature type="compositionally biased region" description="Basic and acidic residues" evidence="4">
    <location>
        <begin position="51"/>
        <end position="60"/>
    </location>
</feature>
<dbReference type="PANTHER" id="PTHR43630:SF1">
    <property type="entry name" value="POLY-BETA-1,6-N-ACETYL-D-GLUCOSAMINE SYNTHASE"/>
    <property type="match status" value="1"/>
</dbReference>
<evidence type="ECO:0000256" key="2">
    <source>
        <dbReference type="ARBA" id="ARBA00022676"/>
    </source>
</evidence>
<sequence length="693" mass="75408">MLTASSLLLHGYANGELGEHEPVPESYGYSPELDRVRSGGPVVDAAPQKPTEQDAADRGPRSLSMPVRTVALTFDDGPDPEWTPKLLDVLERHGAKATFFAVGARVAEYPDLARRIVDEGHELGNHTYAHVDLSAVPAWRRQLELSLTQHAIAGATGMHTHLVRPPYHATPSAVSARQWETMLALDGEGYLVTLADLDTMDWSRPGVAEIVRAGTPYRGRGAVVMLHDSGGDRSQTVEAVDQLLAKLARHGYRATTLAEGLGLGSAHVPADDSSRVLGRLLILAQRGSSLAVDTLAWVMVAAGVLTLARLLVFVVLARSHARRAAGARDRRRRRQAPERPPYRPPVSVIVPAYNEELGIEATVWSLVDTEYPAPVEVIVVDDGSSDDTAERAAALRLPGVRVFRRPNGGKAAALNTGIARASHEIVITVDGDTVFEPATIGHLVAPLADPGVGAVSGNTKVGNRRGLLGRWQHLEYVIGFNLDRRAYDLLGCIPTVPGAIGAFRRAALESVGGLSGDTLAEDTDLTMAISRGGWRVAYEERALAWTEAPTSLRQLWRQRYRWCYGTMQAMWKHRRAVVERGPFGRRALGFLALFHVLLPLFGPAVDVMAVYALLMRDPLPAAAVWAGLLAVQTLTGWYALRLDGERAGVLWALPLQQFVFRQLMYLVVIQSTTTALLGTRLPWQTIRREGAFS</sequence>
<dbReference type="Gene3D" id="3.90.550.10">
    <property type="entry name" value="Spore Coat Polysaccharide Biosynthesis Protein SpsA, Chain A"/>
    <property type="match status" value="1"/>
</dbReference>
<dbReference type="Gene3D" id="3.20.20.370">
    <property type="entry name" value="Glycoside hydrolase/deacetylase"/>
    <property type="match status" value="1"/>
</dbReference>
<evidence type="ECO:0000259" key="6">
    <source>
        <dbReference type="PROSITE" id="PS51677"/>
    </source>
</evidence>
<dbReference type="SUPFAM" id="SSF88713">
    <property type="entry name" value="Glycoside hydrolase/deacetylase"/>
    <property type="match status" value="1"/>
</dbReference>
<dbReference type="EMBL" id="JACHMI010000001">
    <property type="protein sequence ID" value="MBB6557086.1"/>
    <property type="molecule type" value="Genomic_DNA"/>
</dbReference>
<feature type="region of interest" description="Disordered" evidence="4">
    <location>
        <begin position="326"/>
        <end position="345"/>
    </location>
</feature>
<accession>A0A7X0U6K0</accession>
<proteinExistence type="inferred from homology"/>
<dbReference type="Pfam" id="PF13641">
    <property type="entry name" value="Glyco_tranf_2_3"/>
    <property type="match status" value="1"/>
</dbReference>
<feature type="domain" description="NodB homology" evidence="6">
    <location>
        <begin position="68"/>
        <end position="255"/>
    </location>
</feature>
<dbReference type="GO" id="GO:0016757">
    <property type="term" value="F:glycosyltransferase activity"/>
    <property type="evidence" value="ECO:0007669"/>
    <property type="project" value="UniProtKB-KW"/>
</dbReference>
<protein>
    <submittedName>
        <fullName evidence="7">Peptidoglycan/xylan/chitin deacetylase (PgdA/CDA1 family)/GT2 family glycosyltransferase</fullName>
    </submittedName>
</protein>
<dbReference type="PANTHER" id="PTHR43630">
    <property type="entry name" value="POLY-BETA-1,6-N-ACETYL-D-GLUCOSAMINE SYNTHASE"/>
    <property type="match status" value="1"/>
</dbReference>